<dbReference type="GeneID" id="36515049"/>
<accession>A0A2T0FFC6</accession>
<reference evidence="2 3" key="1">
    <citation type="submission" date="2017-04" db="EMBL/GenBank/DDBJ databases">
        <title>Genome sequencing of [Candida] sorbophila.</title>
        <authorList>
            <person name="Ahn J.O."/>
        </authorList>
    </citation>
    <scope>NUCLEOTIDE SEQUENCE [LARGE SCALE GENOMIC DNA]</scope>
    <source>
        <strain evidence="2 3">DS02</strain>
    </source>
</reference>
<evidence type="ECO:0000313" key="2">
    <source>
        <dbReference type="EMBL" id="PRT53680.1"/>
    </source>
</evidence>
<feature type="region of interest" description="Disordered" evidence="1">
    <location>
        <begin position="48"/>
        <end position="135"/>
    </location>
</feature>
<name>A0A2T0FFC6_9ASCO</name>
<comment type="caution">
    <text evidence="2">The sequence shown here is derived from an EMBL/GenBank/DDBJ whole genome shotgun (WGS) entry which is preliminary data.</text>
</comment>
<dbReference type="RefSeq" id="XP_024663626.1">
    <property type="nucleotide sequence ID" value="XM_024807858.1"/>
</dbReference>
<organism evidence="2 3">
    <name type="scientific">Wickerhamiella sorbophila</name>
    <dbReference type="NCBI Taxonomy" id="45607"/>
    <lineage>
        <taxon>Eukaryota</taxon>
        <taxon>Fungi</taxon>
        <taxon>Dikarya</taxon>
        <taxon>Ascomycota</taxon>
        <taxon>Saccharomycotina</taxon>
        <taxon>Dipodascomycetes</taxon>
        <taxon>Dipodascales</taxon>
        <taxon>Trichomonascaceae</taxon>
        <taxon>Wickerhamiella</taxon>
    </lineage>
</organism>
<dbReference type="AlphaFoldDB" id="A0A2T0FFC6"/>
<dbReference type="Proteomes" id="UP000238350">
    <property type="component" value="Unassembled WGS sequence"/>
</dbReference>
<dbReference type="EMBL" id="NDIQ01000001">
    <property type="protein sequence ID" value="PRT53680.1"/>
    <property type="molecule type" value="Genomic_DNA"/>
</dbReference>
<gene>
    <name evidence="2" type="ORF">B9G98_01300</name>
</gene>
<keyword evidence="3" id="KW-1185">Reference proteome</keyword>
<evidence type="ECO:0000313" key="3">
    <source>
        <dbReference type="Proteomes" id="UP000238350"/>
    </source>
</evidence>
<proteinExistence type="predicted"/>
<feature type="compositionally biased region" description="Basic and acidic residues" evidence="1">
    <location>
        <begin position="48"/>
        <end position="61"/>
    </location>
</feature>
<protein>
    <submittedName>
        <fullName evidence="2">Uncharacterized protein</fullName>
    </submittedName>
</protein>
<sequence>MIPSSTADRLLRNPHVLPHMPSDLAGMVAYNRHQALLGTMAEAAYQQRRERRESIQMDVRRRISQSNRDAAVASDSDSDTDIIADLPTETTPNRRKPRRRSMFEAAQQFKSPEKHSMNDSFSSRPTRSHSFSSSAQTSPSVMFWSCEGIVSGIDRVRARCNLLKRPHPGLWTRRASTGSPTHPFWHTRLRQTYITADNDAAWRQERTELMRAHRRDRQFETLMARRRSQ</sequence>
<evidence type="ECO:0000256" key="1">
    <source>
        <dbReference type="SAM" id="MobiDB-lite"/>
    </source>
</evidence>
<feature type="compositionally biased region" description="Low complexity" evidence="1">
    <location>
        <begin position="120"/>
        <end position="134"/>
    </location>
</feature>